<gene>
    <name evidence="1" type="ORF">DRT62_16715</name>
</gene>
<accession>A0A5U9I5Q3</accession>
<dbReference type="AlphaFoldDB" id="A0A5U9I5Q3"/>
<proteinExistence type="predicted"/>
<evidence type="ECO:0000313" key="1">
    <source>
        <dbReference type="EMBL" id="EBS2301351.1"/>
    </source>
</evidence>
<dbReference type="EMBL" id="AAGUVH010000025">
    <property type="protein sequence ID" value="EBS2301351.1"/>
    <property type="molecule type" value="Genomic_DNA"/>
</dbReference>
<name>A0A5U9I5Q3_SALET</name>
<sequence>MTKKQTTITAFLIGLSALVGYEVGLSNVANFAHDEITIIRKNLNPLCFYEIHQSTLIAVCPQ</sequence>
<organism evidence="1">
    <name type="scientific">Salmonella enterica subsp. enterica serovar Saintpaul</name>
    <dbReference type="NCBI Taxonomy" id="90105"/>
    <lineage>
        <taxon>Bacteria</taxon>
        <taxon>Pseudomonadati</taxon>
        <taxon>Pseudomonadota</taxon>
        <taxon>Gammaproteobacteria</taxon>
        <taxon>Enterobacterales</taxon>
        <taxon>Enterobacteriaceae</taxon>
        <taxon>Salmonella</taxon>
    </lineage>
</organism>
<protein>
    <submittedName>
        <fullName evidence="1">Uncharacterized protein</fullName>
    </submittedName>
</protein>
<comment type="caution">
    <text evidence="1">The sequence shown here is derived from an EMBL/GenBank/DDBJ whole genome shotgun (WGS) entry which is preliminary data.</text>
</comment>
<reference evidence="1" key="1">
    <citation type="submission" date="2018-07" db="EMBL/GenBank/DDBJ databases">
        <authorList>
            <person name="Ashton P.M."/>
            <person name="Dallman T."/>
            <person name="Nair S."/>
            <person name="De Pinna E."/>
            <person name="Peters T."/>
            <person name="Grant K."/>
        </authorList>
    </citation>
    <scope>NUCLEOTIDE SEQUENCE</scope>
    <source>
        <strain evidence="1">152466</strain>
    </source>
</reference>